<protein>
    <submittedName>
        <fullName evidence="3">Helix-turn-helix transcriptional regulator</fullName>
    </submittedName>
</protein>
<dbReference type="Proteomes" id="UP000639294">
    <property type="component" value="Unassembled WGS sequence"/>
</dbReference>
<keyword evidence="4" id="KW-1185">Reference proteome</keyword>
<dbReference type="SUPFAM" id="SSF47413">
    <property type="entry name" value="lambda repressor-like DNA-binding domains"/>
    <property type="match status" value="1"/>
</dbReference>
<dbReference type="CDD" id="cd00093">
    <property type="entry name" value="HTH_XRE"/>
    <property type="match status" value="1"/>
</dbReference>
<dbReference type="Pfam" id="PF01381">
    <property type="entry name" value="HTH_3"/>
    <property type="match status" value="1"/>
</dbReference>
<evidence type="ECO:0000313" key="3">
    <source>
        <dbReference type="EMBL" id="MBF8645659.1"/>
    </source>
</evidence>
<dbReference type="PANTHER" id="PTHR46558">
    <property type="entry name" value="TRACRIPTIONAL REGULATORY PROTEIN-RELATED-RELATED"/>
    <property type="match status" value="1"/>
</dbReference>
<keyword evidence="1" id="KW-0238">DNA-binding</keyword>
<accession>A0ABS0FZE2</accession>
<comment type="caution">
    <text evidence="3">The sequence shown here is derived from an EMBL/GenBank/DDBJ whole genome shotgun (WGS) entry which is preliminary data.</text>
</comment>
<dbReference type="PROSITE" id="PS50943">
    <property type="entry name" value="HTH_CROC1"/>
    <property type="match status" value="1"/>
</dbReference>
<reference evidence="3 4" key="1">
    <citation type="submission" date="2020-10" db="EMBL/GenBank/DDBJ databases">
        <title>Genome sequences of Pseudomonas isolates.</title>
        <authorList>
            <person name="Wessels L."/>
            <person name="Reich F."/>
            <person name="Hammerl J."/>
        </authorList>
    </citation>
    <scope>NUCLEOTIDE SEQUENCE [LARGE SCALE GENOMIC DNA]</scope>
    <source>
        <strain evidence="3 4">20-MO00628-0</strain>
    </source>
</reference>
<name>A0ABS0FZE2_9PSED</name>
<sequence>MACFTASASSQTQLAERLGVSQQTIQAYESGKRRIQVAALPELARLLSTTFEELFGQQKETTVRKRGPAPKWQQQLEAIEQLSKSQQKFVAQMLDALIAQATTKASSEGKEILQ</sequence>
<proteinExistence type="predicted"/>
<dbReference type="SMART" id="SM00530">
    <property type="entry name" value="HTH_XRE"/>
    <property type="match status" value="1"/>
</dbReference>
<feature type="domain" description="HTH cro/C1-type" evidence="2">
    <location>
        <begin position="10"/>
        <end position="54"/>
    </location>
</feature>
<dbReference type="Gene3D" id="1.10.260.40">
    <property type="entry name" value="lambda repressor-like DNA-binding domains"/>
    <property type="match status" value="1"/>
</dbReference>
<dbReference type="InterPro" id="IPR001387">
    <property type="entry name" value="Cro/C1-type_HTH"/>
</dbReference>
<evidence type="ECO:0000256" key="1">
    <source>
        <dbReference type="ARBA" id="ARBA00023125"/>
    </source>
</evidence>
<evidence type="ECO:0000259" key="2">
    <source>
        <dbReference type="PROSITE" id="PS50943"/>
    </source>
</evidence>
<evidence type="ECO:0000313" key="4">
    <source>
        <dbReference type="Proteomes" id="UP000639294"/>
    </source>
</evidence>
<dbReference type="PANTHER" id="PTHR46558:SF4">
    <property type="entry name" value="DNA-BIDING PHAGE PROTEIN"/>
    <property type="match status" value="1"/>
</dbReference>
<organism evidence="3 4">
    <name type="scientific">Pseudomonas pudica</name>
    <dbReference type="NCBI Taxonomy" id="272772"/>
    <lineage>
        <taxon>Bacteria</taxon>
        <taxon>Pseudomonadati</taxon>
        <taxon>Pseudomonadota</taxon>
        <taxon>Gammaproteobacteria</taxon>
        <taxon>Pseudomonadales</taxon>
        <taxon>Pseudomonadaceae</taxon>
        <taxon>Pseudomonas</taxon>
    </lineage>
</organism>
<gene>
    <name evidence="3" type="ORF">IRZ77_08790</name>
</gene>
<dbReference type="InterPro" id="IPR010982">
    <property type="entry name" value="Lambda_DNA-bd_dom_sf"/>
</dbReference>
<dbReference type="EMBL" id="JADLJS010000008">
    <property type="protein sequence ID" value="MBF8645659.1"/>
    <property type="molecule type" value="Genomic_DNA"/>
</dbReference>